<keyword evidence="7" id="KW-1185">Reference proteome</keyword>
<evidence type="ECO:0000259" key="5">
    <source>
        <dbReference type="Pfam" id="PF00561"/>
    </source>
</evidence>
<reference evidence="6" key="1">
    <citation type="journal article" date="2022" name="Syst. Appl. Microbiol.">
        <title>Natronocalculus amylovorans gen. nov., sp. nov., and Natranaeroarchaeum aerophilus sp. nov., dominant culturable amylolytic natronoarchaea from hypersaline soda lakes in southwestern Siberia.</title>
        <authorList>
            <person name="Sorokin D.Y."/>
            <person name="Elcheninov A.G."/>
            <person name="Khizhniak T.V."/>
            <person name="Koenen M."/>
            <person name="Bale N.J."/>
            <person name="Damste J.S.S."/>
            <person name="Kublanov I.V."/>
        </authorList>
    </citation>
    <scope>NUCLEOTIDE SEQUENCE</scope>
    <source>
        <strain evidence="6">AArc-St2</strain>
    </source>
</reference>
<accession>A0AAE3K712</accession>
<feature type="active site" description="Proton donor" evidence="4">
    <location>
        <position position="287"/>
    </location>
</feature>
<comment type="subunit">
    <text evidence="3">Part of the tricorn proteolytic complex.</text>
</comment>
<dbReference type="InterPro" id="IPR000073">
    <property type="entry name" value="AB_hydrolase_1"/>
</dbReference>
<proteinExistence type="inferred from homology"/>
<dbReference type="GO" id="GO:0006508">
    <property type="term" value="P:proteolysis"/>
    <property type="evidence" value="ECO:0007669"/>
    <property type="project" value="UniProtKB-KW"/>
</dbReference>
<dbReference type="EC" id="3.4.11.5" evidence="3"/>
<keyword evidence="3" id="KW-0645">Protease</keyword>
<dbReference type="InterPro" id="IPR002410">
    <property type="entry name" value="Peptidase_S33"/>
</dbReference>
<protein>
    <recommendedName>
        <fullName evidence="3">Proline iminopeptidase</fullName>
        <shortName evidence="3">PIP</shortName>
        <ecNumber evidence="3">3.4.11.5</ecNumber>
    </recommendedName>
    <alternativeName>
        <fullName evidence="3">Prolyl aminopeptidase</fullName>
    </alternativeName>
    <alternativeName>
        <fullName evidence="3">Tricorn protease-interacting factor F1</fullName>
    </alternativeName>
</protein>
<evidence type="ECO:0000256" key="2">
    <source>
        <dbReference type="ARBA" id="ARBA00022801"/>
    </source>
</evidence>
<dbReference type="AlphaFoldDB" id="A0AAE3K712"/>
<dbReference type="PRINTS" id="PR00793">
    <property type="entry name" value="PROAMNOPTASE"/>
</dbReference>
<evidence type="ECO:0000256" key="1">
    <source>
        <dbReference type="ARBA" id="ARBA00010088"/>
    </source>
</evidence>
<feature type="domain" description="AB hydrolase-1" evidence="5">
    <location>
        <begin position="44"/>
        <end position="292"/>
    </location>
</feature>
<dbReference type="InterPro" id="IPR050266">
    <property type="entry name" value="AB_hydrolase_sf"/>
</dbReference>
<comment type="caution">
    <text evidence="6">The sequence shown here is derived from an EMBL/GenBank/DDBJ whole genome shotgun (WGS) entry which is preliminary data.</text>
</comment>
<evidence type="ECO:0000256" key="4">
    <source>
        <dbReference type="PIRSR" id="PIRSR005539-1"/>
    </source>
</evidence>
<comment type="catalytic activity">
    <reaction evidence="3">
        <text>Release of N-terminal proline from a peptide.</text>
        <dbReference type="EC" id="3.4.11.5"/>
    </reaction>
</comment>
<evidence type="ECO:0000313" key="7">
    <source>
        <dbReference type="Proteomes" id="UP001203207"/>
    </source>
</evidence>
<dbReference type="NCBIfam" id="TIGR01250">
    <property type="entry name" value="pro_imino_pep_2"/>
    <property type="match status" value="1"/>
</dbReference>
<organism evidence="6 7">
    <name type="scientific">Natronocalculus amylovorans</name>
    <dbReference type="NCBI Taxonomy" id="2917812"/>
    <lineage>
        <taxon>Archaea</taxon>
        <taxon>Methanobacteriati</taxon>
        <taxon>Methanobacteriota</taxon>
        <taxon>Stenosarchaea group</taxon>
        <taxon>Halobacteria</taxon>
        <taxon>Halobacteriales</taxon>
        <taxon>Haloferacaceae</taxon>
        <taxon>Natronocalculus</taxon>
    </lineage>
</organism>
<dbReference type="SUPFAM" id="SSF53474">
    <property type="entry name" value="alpha/beta-Hydrolases"/>
    <property type="match status" value="1"/>
</dbReference>
<dbReference type="PANTHER" id="PTHR43798">
    <property type="entry name" value="MONOACYLGLYCEROL LIPASE"/>
    <property type="match status" value="1"/>
</dbReference>
<dbReference type="Pfam" id="PF00561">
    <property type="entry name" value="Abhydrolase_1"/>
    <property type="match status" value="1"/>
</dbReference>
<dbReference type="InterPro" id="IPR005945">
    <property type="entry name" value="Pro_imino_pep"/>
</dbReference>
<dbReference type="InterPro" id="IPR029058">
    <property type="entry name" value="AB_hydrolase_fold"/>
</dbReference>
<comment type="similarity">
    <text evidence="1 3">Belongs to the peptidase S33 family.</text>
</comment>
<evidence type="ECO:0000313" key="6">
    <source>
        <dbReference type="EMBL" id="MCL9815578.1"/>
    </source>
</evidence>
<dbReference type="PANTHER" id="PTHR43798:SF27">
    <property type="entry name" value="HYDROLASE ALPHA_BETA HYDROLASE FOLD FAMILY"/>
    <property type="match status" value="1"/>
</dbReference>
<dbReference type="GO" id="GO:0004177">
    <property type="term" value="F:aminopeptidase activity"/>
    <property type="evidence" value="ECO:0007669"/>
    <property type="project" value="UniProtKB-KW"/>
</dbReference>
<dbReference type="PIRSF" id="PIRSF005539">
    <property type="entry name" value="Pept_S33_TRI_F1"/>
    <property type="match status" value="1"/>
</dbReference>
<keyword evidence="2 3" id="KW-0378">Hydrolase</keyword>
<name>A0AAE3K712_9EURY</name>
<dbReference type="EMBL" id="JAKRVX010000001">
    <property type="protein sequence ID" value="MCL9815578.1"/>
    <property type="molecule type" value="Genomic_DNA"/>
</dbReference>
<gene>
    <name evidence="6" type="ORF">AArcSt2_01325</name>
</gene>
<reference evidence="6" key="2">
    <citation type="submission" date="2022-02" db="EMBL/GenBank/DDBJ databases">
        <authorList>
            <person name="Elcheninov A.G."/>
            <person name="Sorokin D.Y."/>
            <person name="Kublanov I.V."/>
        </authorList>
    </citation>
    <scope>NUCLEOTIDE SEQUENCE</scope>
    <source>
        <strain evidence="6">AArc-St2</strain>
    </source>
</reference>
<dbReference type="RefSeq" id="WP_250582403.1">
    <property type="nucleotide sequence ID" value="NZ_JAKRVX010000001.1"/>
</dbReference>
<keyword evidence="3" id="KW-0031">Aminopeptidase</keyword>
<evidence type="ECO:0000256" key="3">
    <source>
        <dbReference type="PIRNR" id="PIRNR005539"/>
    </source>
</evidence>
<sequence length="309" mass="34543">MTRPDGLSDPPSLTPYFDVPHTDGYASLSDGYLYYRKFGTGENVLIGLHGGPGSTHDYLAPVVDLLGDDWTIYLYDQFGCGRSKRPPDGEFDYYTVEGYRDRLDAFRQAIGVETVTLYGHSWGGMLAQEYALAYPEHVQGLVLANTLSETQRAAASMRAAASSLSTDDRELFDQLVEARAFDDDRFSAFDEAIRENHVLRTERKPLHYEIGTTFNMDIYGLMWGQSEFVVAETARLRGWDVTDEIPAIDCPTLVLSGEYDEIEPSIAEEIAATIPGAELFVFSDASHMPFWEQREKHQSVVSGFLSTVV</sequence>
<dbReference type="GO" id="GO:0016020">
    <property type="term" value="C:membrane"/>
    <property type="evidence" value="ECO:0007669"/>
    <property type="project" value="TreeGrafter"/>
</dbReference>
<dbReference type="Proteomes" id="UP001203207">
    <property type="component" value="Unassembled WGS sequence"/>
</dbReference>
<comment type="function">
    <text evidence="3">Cleaves H-Pro-AMC as well as a wide spectrum of amino acid substrates and several peptide substrates without a proline at the N-terminus.</text>
</comment>
<feature type="active site" evidence="4">
    <location>
        <position position="260"/>
    </location>
</feature>
<dbReference type="PRINTS" id="PR00111">
    <property type="entry name" value="ABHYDROLASE"/>
</dbReference>
<feature type="active site" description="Nucleophile" evidence="4">
    <location>
        <position position="121"/>
    </location>
</feature>
<dbReference type="Gene3D" id="3.40.50.1820">
    <property type="entry name" value="alpha/beta hydrolase"/>
    <property type="match status" value="1"/>
</dbReference>